<dbReference type="EMBL" id="LFYR01001945">
    <property type="protein sequence ID" value="KMZ58348.1"/>
    <property type="molecule type" value="Genomic_DNA"/>
</dbReference>
<gene>
    <name evidence="1" type="ORF">ZOSMA_77G00050</name>
</gene>
<reference evidence="2" key="1">
    <citation type="journal article" date="2016" name="Nature">
        <title>The genome of the seagrass Zostera marina reveals angiosperm adaptation to the sea.</title>
        <authorList>
            <person name="Olsen J.L."/>
            <person name="Rouze P."/>
            <person name="Verhelst B."/>
            <person name="Lin Y.-C."/>
            <person name="Bayer T."/>
            <person name="Collen J."/>
            <person name="Dattolo E."/>
            <person name="De Paoli E."/>
            <person name="Dittami S."/>
            <person name="Maumus F."/>
            <person name="Michel G."/>
            <person name="Kersting A."/>
            <person name="Lauritano C."/>
            <person name="Lohaus R."/>
            <person name="Toepel M."/>
            <person name="Tonon T."/>
            <person name="Vanneste K."/>
            <person name="Amirebrahimi M."/>
            <person name="Brakel J."/>
            <person name="Bostroem C."/>
            <person name="Chovatia M."/>
            <person name="Grimwood J."/>
            <person name="Jenkins J.W."/>
            <person name="Jueterbock A."/>
            <person name="Mraz A."/>
            <person name="Stam W.T."/>
            <person name="Tice H."/>
            <person name="Bornberg-Bauer E."/>
            <person name="Green P.J."/>
            <person name="Pearson G.A."/>
            <person name="Procaccini G."/>
            <person name="Duarte C.M."/>
            <person name="Schmutz J."/>
            <person name="Reusch T.B.H."/>
            <person name="Van de Peer Y."/>
        </authorList>
    </citation>
    <scope>NUCLEOTIDE SEQUENCE [LARGE SCALE GENOMIC DNA]</scope>
    <source>
        <strain evidence="2">cv. Finnish</strain>
    </source>
</reference>
<dbReference type="Proteomes" id="UP000036987">
    <property type="component" value="Unassembled WGS sequence"/>
</dbReference>
<proteinExistence type="predicted"/>
<accession>A0A0K9NP10</accession>
<dbReference type="AlphaFoldDB" id="A0A0K9NP10"/>
<name>A0A0K9NP10_ZOSMR</name>
<sequence>MKIDHELRRTCETAGMFGTASSDRCKNQIIDERNYQDFETQRILFKMEMNQ</sequence>
<evidence type="ECO:0000313" key="2">
    <source>
        <dbReference type="Proteomes" id="UP000036987"/>
    </source>
</evidence>
<comment type="caution">
    <text evidence="1">The sequence shown here is derived from an EMBL/GenBank/DDBJ whole genome shotgun (WGS) entry which is preliminary data.</text>
</comment>
<organism evidence="1 2">
    <name type="scientific">Zostera marina</name>
    <name type="common">Eelgrass</name>
    <dbReference type="NCBI Taxonomy" id="29655"/>
    <lineage>
        <taxon>Eukaryota</taxon>
        <taxon>Viridiplantae</taxon>
        <taxon>Streptophyta</taxon>
        <taxon>Embryophyta</taxon>
        <taxon>Tracheophyta</taxon>
        <taxon>Spermatophyta</taxon>
        <taxon>Magnoliopsida</taxon>
        <taxon>Liliopsida</taxon>
        <taxon>Zosteraceae</taxon>
        <taxon>Zostera</taxon>
    </lineage>
</organism>
<evidence type="ECO:0000313" key="1">
    <source>
        <dbReference type="EMBL" id="KMZ58348.1"/>
    </source>
</evidence>
<keyword evidence="2" id="KW-1185">Reference proteome</keyword>
<protein>
    <submittedName>
        <fullName evidence="1">Uncharacterized protein</fullName>
    </submittedName>
</protein>